<proteinExistence type="predicted"/>
<evidence type="ECO:0008006" key="3">
    <source>
        <dbReference type="Google" id="ProtNLM"/>
    </source>
</evidence>
<evidence type="ECO:0000313" key="1">
    <source>
        <dbReference type="EMBL" id="ETS76014.1"/>
    </source>
</evidence>
<protein>
    <recommendedName>
        <fullName evidence="3">SnoaL-like domain-containing protein</fullName>
    </recommendedName>
</protein>
<gene>
    <name evidence="1" type="ORF">PFICI_12958</name>
</gene>
<dbReference type="OrthoDB" id="5371016at2759"/>
<dbReference type="KEGG" id="pfy:PFICI_12958"/>
<reference evidence="2" key="1">
    <citation type="journal article" date="2015" name="BMC Genomics">
        <title>Genomic and transcriptomic analysis of the endophytic fungus Pestalotiopsis fici reveals its lifestyle and high potential for synthesis of natural products.</title>
        <authorList>
            <person name="Wang X."/>
            <person name="Zhang X."/>
            <person name="Liu L."/>
            <person name="Xiang M."/>
            <person name="Wang W."/>
            <person name="Sun X."/>
            <person name="Che Y."/>
            <person name="Guo L."/>
            <person name="Liu G."/>
            <person name="Guo L."/>
            <person name="Wang C."/>
            <person name="Yin W.B."/>
            <person name="Stadler M."/>
            <person name="Zhang X."/>
            <person name="Liu X."/>
        </authorList>
    </citation>
    <scope>NUCLEOTIDE SEQUENCE [LARGE SCALE GENOMIC DNA]</scope>
    <source>
        <strain evidence="2">W106-1 / CGMCC3.15140</strain>
    </source>
</reference>
<dbReference type="AlphaFoldDB" id="W3WQC9"/>
<dbReference type="GeneID" id="19277971"/>
<dbReference type="InParanoid" id="W3WQC9"/>
<organism evidence="1 2">
    <name type="scientific">Pestalotiopsis fici (strain W106-1 / CGMCC3.15140)</name>
    <dbReference type="NCBI Taxonomy" id="1229662"/>
    <lineage>
        <taxon>Eukaryota</taxon>
        <taxon>Fungi</taxon>
        <taxon>Dikarya</taxon>
        <taxon>Ascomycota</taxon>
        <taxon>Pezizomycotina</taxon>
        <taxon>Sordariomycetes</taxon>
        <taxon>Xylariomycetidae</taxon>
        <taxon>Amphisphaeriales</taxon>
        <taxon>Sporocadaceae</taxon>
        <taxon>Pestalotiopsis</taxon>
    </lineage>
</organism>
<dbReference type="OMA" id="THEGPYE"/>
<name>W3WQC9_PESFW</name>
<accession>W3WQC9</accession>
<sequence length="161" mass="17160">MASASVHVGSIDAIPAGASPGLLFLKELIPSWDALGKPPKPVREFFNNETTFVTNSNDPTPAGQVLQGLVKRVERLAKFSRTVTAAYDIGKEDGTRTVIFEAINSRVLKNDPSATEVKGKEVTILELKAVDGKLVAVEVRTTLENHALSVHQRKIGGAGSA</sequence>
<keyword evidence="2" id="KW-1185">Reference proteome</keyword>
<evidence type="ECO:0000313" key="2">
    <source>
        <dbReference type="Proteomes" id="UP000030651"/>
    </source>
</evidence>
<dbReference type="Proteomes" id="UP000030651">
    <property type="component" value="Unassembled WGS sequence"/>
</dbReference>
<dbReference type="HOGENOM" id="CLU_088654_0_0_1"/>
<dbReference type="eggNOG" id="ENOG502SQI5">
    <property type="taxonomic scope" value="Eukaryota"/>
</dbReference>
<dbReference type="RefSeq" id="XP_007839730.1">
    <property type="nucleotide sequence ID" value="XM_007841539.1"/>
</dbReference>
<dbReference type="EMBL" id="KI912118">
    <property type="protein sequence ID" value="ETS76014.1"/>
    <property type="molecule type" value="Genomic_DNA"/>
</dbReference>